<accession>A0A1G7PCT0</accession>
<dbReference type="Pfam" id="PF01595">
    <property type="entry name" value="CNNM"/>
    <property type="match status" value="1"/>
</dbReference>
<feature type="transmembrane region" description="Helical" evidence="9">
    <location>
        <begin position="56"/>
        <end position="78"/>
    </location>
</feature>
<feature type="domain" description="CNNM transmembrane" evidence="11">
    <location>
        <begin position="1"/>
        <end position="205"/>
    </location>
</feature>
<keyword evidence="5 8" id="KW-1133">Transmembrane helix</keyword>
<evidence type="ECO:0000256" key="4">
    <source>
        <dbReference type="ARBA" id="ARBA00022737"/>
    </source>
</evidence>
<evidence type="ECO:0000256" key="3">
    <source>
        <dbReference type="ARBA" id="ARBA00022692"/>
    </source>
</evidence>
<keyword evidence="7" id="KW-0129">CBS domain</keyword>
<evidence type="ECO:0000256" key="2">
    <source>
        <dbReference type="ARBA" id="ARBA00022475"/>
    </source>
</evidence>
<dbReference type="InterPro" id="IPR044751">
    <property type="entry name" value="Ion_transp-like_CBS"/>
</dbReference>
<evidence type="ECO:0000256" key="1">
    <source>
        <dbReference type="ARBA" id="ARBA00004651"/>
    </source>
</evidence>
<dbReference type="OrthoDB" id="110231at2"/>
<dbReference type="PROSITE" id="PS51846">
    <property type="entry name" value="CNNM"/>
    <property type="match status" value="1"/>
</dbReference>
<dbReference type="Proteomes" id="UP000198863">
    <property type="component" value="Unassembled WGS sequence"/>
</dbReference>
<evidence type="ECO:0000256" key="7">
    <source>
        <dbReference type="PROSITE-ProRule" id="PRU00703"/>
    </source>
</evidence>
<dbReference type="Gene3D" id="3.10.580.10">
    <property type="entry name" value="CBS-domain"/>
    <property type="match status" value="1"/>
</dbReference>
<dbReference type="InterPro" id="IPR002550">
    <property type="entry name" value="CNNM"/>
</dbReference>
<dbReference type="InterPro" id="IPR051676">
    <property type="entry name" value="UPF0053_domain"/>
</dbReference>
<dbReference type="PANTHER" id="PTHR43099">
    <property type="entry name" value="UPF0053 PROTEIN YRKA"/>
    <property type="match status" value="1"/>
</dbReference>
<dbReference type="GO" id="GO:0005886">
    <property type="term" value="C:plasma membrane"/>
    <property type="evidence" value="ECO:0007669"/>
    <property type="project" value="UniProtKB-SubCell"/>
</dbReference>
<evidence type="ECO:0000256" key="6">
    <source>
        <dbReference type="ARBA" id="ARBA00023136"/>
    </source>
</evidence>
<organism evidence="12 13">
    <name type="scientific">Klenkia brasiliensis</name>
    <dbReference type="NCBI Taxonomy" id="333142"/>
    <lineage>
        <taxon>Bacteria</taxon>
        <taxon>Bacillati</taxon>
        <taxon>Actinomycetota</taxon>
        <taxon>Actinomycetes</taxon>
        <taxon>Geodermatophilales</taxon>
        <taxon>Geodermatophilaceae</taxon>
        <taxon>Klenkia</taxon>
    </lineage>
</organism>
<dbReference type="Pfam" id="PF00571">
    <property type="entry name" value="CBS"/>
    <property type="match status" value="2"/>
</dbReference>
<evidence type="ECO:0000313" key="12">
    <source>
        <dbReference type="EMBL" id="SDF84024.1"/>
    </source>
</evidence>
<feature type="transmembrane region" description="Helical" evidence="9">
    <location>
        <begin position="6"/>
        <end position="28"/>
    </location>
</feature>
<gene>
    <name evidence="12" type="ORF">SAMN05660324_1038</name>
</gene>
<keyword evidence="13" id="KW-1185">Reference proteome</keyword>
<keyword evidence="4" id="KW-0677">Repeat</keyword>
<name>A0A1G7PCT0_9ACTN</name>
<dbReference type="InterPro" id="IPR000644">
    <property type="entry name" value="CBS_dom"/>
</dbReference>
<comment type="subcellular location">
    <subcellularLocation>
        <location evidence="1">Cell membrane</location>
        <topology evidence="1">Multi-pass membrane protein</topology>
    </subcellularLocation>
</comment>
<evidence type="ECO:0000256" key="8">
    <source>
        <dbReference type="PROSITE-ProRule" id="PRU01193"/>
    </source>
</evidence>
<dbReference type="InterPro" id="IPR046342">
    <property type="entry name" value="CBS_dom_sf"/>
</dbReference>
<reference evidence="13" key="1">
    <citation type="submission" date="2016-10" db="EMBL/GenBank/DDBJ databases">
        <authorList>
            <person name="Varghese N."/>
            <person name="Submissions S."/>
        </authorList>
    </citation>
    <scope>NUCLEOTIDE SEQUENCE [LARGE SCALE GENOMIC DNA]</scope>
    <source>
        <strain evidence="13">DSM 44526</strain>
    </source>
</reference>
<evidence type="ECO:0000256" key="5">
    <source>
        <dbReference type="ARBA" id="ARBA00022989"/>
    </source>
</evidence>
<feature type="transmembrane region" description="Helical" evidence="9">
    <location>
        <begin position="98"/>
        <end position="119"/>
    </location>
</feature>
<proteinExistence type="predicted"/>
<evidence type="ECO:0000259" key="10">
    <source>
        <dbReference type="PROSITE" id="PS51371"/>
    </source>
</evidence>
<evidence type="ECO:0000259" key="11">
    <source>
        <dbReference type="PROSITE" id="PS51846"/>
    </source>
</evidence>
<feature type="domain" description="CBS" evidence="10">
    <location>
        <begin position="282"/>
        <end position="338"/>
    </location>
</feature>
<dbReference type="AlphaFoldDB" id="A0A1G7PCT0"/>
<keyword evidence="6 8" id="KW-0472">Membrane</keyword>
<dbReference type="RefSeq" id="WP_091059579.1">
    <property type="nucleotide sequence ID" value="NZ_FNCF01000002.1"/>
</dbReference>
<keyword evidence="3 8" id="KW-0812">Transmembrane</keyword>
<keyword evidence="2" id="KW-1003">Cell membrane</keyword>
<sequence>MGDWFGVLLAVVLLAANAFFVGAEFALISARRSSIEPLAEAGSRRARTTLRAMEQVSMMMAGAQLGITVCSLGLGAIGEPAVAHLLEPVFDAVGVPEGAVYPISFVLALTVVVALHVVIGEMVPKNLALAGPDRAALSLAPPLAAVVTVLKPVIVLLNALANAALRLLRVEPKDEVTSSFTRDEVAGLLDESRAGGLLDQTDHDLLTGALTLEDRDTRTVLIPREQLTVLSPADDALAVERAAAATGFSRFPVVTDGELSGYVHVKDVLVAEGEPDVRVAGIQRPLPRVDAGSDLRSTLQTMQGDRAQLAAVVDAGRVVGVVALEDILEELVGEIRDGVHR</sequence>
<dbReference type="SUPFAM" id="SSF54631">
    <property type="entry name" value="CBS-domain pair"/>
    <property type="match status" value="1"/>
</dbReference>
<protein>
    <submittedName>
        <fullName evidence="12">Hemolysin, contains CBS domains</fullName>
    </submittedName>
</protein>
<evidence type="ECO:0000313" key="13">
    <source>
        <dbReference type="Proteomes" id="UP000198863"/>
    </source>
</evidence>
<dbReference type="EMBL" id="FNCF01000002">
    <property type="protein sequence ID" value="SDF84024.1"/>
    <property type="molecule type" value="Genomic_DNA"/>
</dbReference>
<dbReference type="PROSITE" id="PS51371">
    <property type="entry name" value="CBS"/>
    <property type="match status" value="1"/>
</dbReference>
<dbReference type="CDD" id="cd04590">
    <property type="entry name" value="CBS_pair_CorC_HlyC_assoc"/>
    <property type="match status" value="1"/>
</dbReference>
<dbReference type="PANTHER" id="PTHR43099:SF5">
    <property type="entry name" value="HLYC_CORC FAMILY TRANSPORTER"/>
    <property type="match status" value="1"/>
</dbReference>
<dbReference type="SMART" id="SM00116">
    <property type="entry name" value="CBS"/>
    <property type="match status" value="2"/>
</dbReference>
<evidence type="ECO:0000256" key="9">
    <source>
        <dbReference type="SAM" id="Phobius"/>
    </source>
</evidence>